<evidence type="ECO:0000259" key="4">
    <source>
        <dbReference type="Pfam" id="PF13276"/>
    </source>
</evidence>
<evidence type="ECO:0000313" key="6">
    <source>
        <dbReference type="Proteomes" id="UP001597063"/>
    </source>
</evidence>
<dbReference type="InterPro" id="IPR012337">
    <property type="entry name" value="RNaseH-like_sf"/>
</dbReference>
<dbReference type="PANTHER" id="PTHR46889:SF4">
    <property type="entry name" value="TRANSPOSASE INSO FOR INSERTION SEQUENCE ELEMENT IS911B-RELATED"/>
    <property type="match status" value="1"/>
</dbReference>
<evidence type="ECO:0000256" key="1">
    <source>
        <dbReference type="ARBA" id="ARBA00002286"/>
    </source>
</evidence>
<dbReference type="InterPro" id="IPR025948">
    <property type="entry name" value="HTH-like_dom"/>
</dbReference>
<feature type="region of interest" description="Disordered" evidence="2">
    <location>
        <begin position="149"/>
        <end position="170"/>
    </location>
</feature>
<evidence type="ECO:0000256" key="2">
    <source>
        <dbReference type="SAM" id="MobiDB-lite"/>
    </source>
</evidence>
<feature type="domain" description="Integrase catalytic" evidence="3">
    <location>
        <begin position="92"/>
        <end position="138"/>
    </location>
</feature>
<feature type="domain" description="HTH-like" evidence="4">
    <location>
        <begin position="17"/>
        <end position="67"/>
    </location>
</feature>
<dbReference type="PANTHER" id="PTHR46889">
    <property type="entry name" value="TRANSPOSASE INSF FOR INSERTION SEQUENCE IS3B-RELATED"/>
    <property type="match status" value="1"/>
</dbReference>
<organism evidence="5 6">
    <name type="scientific">Actinomadura fibrosa</name>
    <dbReference type="NCBI Taxonomy" id="111802"/>
    <lineage>
        <taxon>Bacteria</taxon>
        <taxon>Bacillati</taxon>
        <taxon>Actinomycetota</taxon>
        <taxon>Actinomycetes</taxon>
        <taxon>Streptosporangiales</taxon>
        <taxon>Thermomonosporaceae</taxon>
        <taxon>Actinomadura</taxon>
    </lineage>
</organism>
<dbReference type="InterPro" id="IPR050900">
    <property type="entry name" value="Transposase_IS3/IS150/IS904"/>
</dbReference>
<evidence type="ECO:0000313" key="5">
    <source>
        <dbReference type="EMBL" id="MFD0684610.1"/>
    </source>
</evidence>
<keyword evidence="6" id="KW-1185">Reference proteome</keyword>
<dbReference type="Proteomes" id="UP001597063">
    <property type="component" value="Unassembled WGS sequence"/>
</dbReference>
<protein>
    <submittedName>
        <fullName evidence="5">DDE-type integrase/transposase/recombinase</fullName>
    </submittedName>
</protein>
<dbReference type="InterPro" id="IPR001584">
    <property type="entry name" value="Integrase_cat-core"/>
</dbReference>
<accession>A0ABW2XEX8</accession>
<proteinExistence type="predicted"/>
<dbReference type="Pfam" id="PF00665">
    <property type="entry name" value="rve"/>
    <property type="match status" value="1"/>
</dbReference>
<evidence type="ECO:0000259" key="3">
    <source>
        <dbReference type="Pfam" id="PF00665"/>
    </source>
</evidence>
<dbReference type="Gene3D" id="3.30.420.10">
    <property type="entry name" value="Ribonuclease H-like superfamily/Ribonuclease H"/>
    <property type="match status" value="1"/>
</dbReference>
<dbReference type="EMBL" id="JBHTGP010000003">
    <property type="protein sequence ID" value="MFD0684610.1"/>
    <property type="molecule type" value="Genomic_DNA"/>
</dbReference>
<dbReference type="InterPro" id="IPR036397">
    <property type="entry name" value="RNaseH_sf"/>
</dbReference>
<dbReference type="SUPFAM" id="SSF53098">
    <property type="entry name" value="Ribonuclease H-like"/>
    <property type="match status" value="1"/>
</dbReference>
<dbReference type="RefSeq" id="WP_131756549.1">
    <property type="nucleotide sequence ID" value="NZ_CAACUY010000018.1"/>
</dbReference>
<sequence>MWRKRPPSPRAIRHAWLTEQIRRVHADFRGTYGGKRVHAELTLGLGIAVGHGAVEILMRRAGLRGLPGSRRRRLIHQTPTAADLVDRQFARSEPDELWVTDITEHPTREGRVYCCVVLDAFSRKVVGWSIDSAQTATCRRPAAWAVPPTPGAARRPCLPPSRSPSSWQLPPAHRAARRPAASLRHPWLGGVAPNADHGMAFRAAVPEA</sequence>
<dbReference type="Pfam" id="PF13276">
    <property type="entry name" value="HTH_21"/>
    <property type="match status" value="1"/>
</dbReference>
<comment type="caution">
    <text evidence="5">The sequence shown here is derived from an EMBL/GenBank/DDBJ whole genome shotgun (WGS) entry which is preliminary data.</text>
</comment>
<name>A0ABW2XEX8_9ACTN</name>
<reference evidence="6" key="1">
    <citation type="journal article" date="2019" name="Int. J. Syst. Evol. Microbiol.">
        <title>The Global Catalogue of Microorganisms (GCM) 10K type strain sequencing project: providing services to taxonomists for standard genome sequencing and annotation.</title>
        <authorList>
            <consortium name="The Broad Institute Genomics Platform"/>
            <consortium name="The Broad Institute Genome Sequencing Center for Infectious Disease"/>
            <person name="Wu L."/>
            <person name="Ma J."/>
        </authorList>
    </citation>
    <scope>NUCLEOTIDE SEQUENCE [LARGE SCALE GENOMIC DNA]</scope>
    <source>
        <strain evidence="6">JCM 9371</strain>
    </source>
</reference>
<comment type="function">
    <text evidence="1">Involved in the transposition of the insertion sequence.</text>
</comment>
<gene>
    <name evidence="5" type="ORF">ACFQZM_08895</name>
</gene>